<organism evidence="4 5">
    <name type="scientific">Acinetobacter bereziniae</name>
    <name type="common">Acinetobacter genomosp. 10</name>
    <dbReference type="NCBI Taxonomy" id="106648"/>
    <lineage>
        <taxon>Bacteria</taxon>
        <taxon>Pseudomonadati</taxon>
        <taxon>Pseudomonadota</taxon>
        <taxon>Gammaproteobacteria</taxon>
        <taxon>Moraxellales</taxon>
        <taxon>Moraxellaceae</taxon>
        <taxon>Acinetobacter</taxon>
    </lineage>
</organism>
<protein>
    <submittedName>
        <fullName evidence="4">YDG domain-containing protein</fullName>
    </submittedName>
</protein>
<reference evidence="4" key="1">
    <citation type="submission" date="2022-02" db="EMBL/GenBank/DDBJ databases">
        <title>Characterization of Tn125 harboring carbapenem-resistant Acinetobacter bereziniae clinical isolates.</title>
        <authorList>
            <person name="Wong N.-K."/>
            <person name="Pan Q."/>
        </authorList>
    </citation>
    <scope>NUCLEOTIDE SEQUENCE</scope>
    <source>
        <strain evidence="4">GD03393</strain>
    </source>
</reference>
<dbReference type="InterPro" id="IPR041248">
    <property type="entry name" value="YDG"/>
</dbReference>
<dbReference type="NCBIfam" id="TIGR01901">
    <property type="entry name" value="adhes_NPXG"/>
    <property type="match status" value="1"/>
</dbReference>
<dbReference type="Pfam" id="PF07581">
    <property type="entry name" value="Glug"/>
    <property type="match status" value="1"/>
</dbReference>
<dbReference type="Proteomes" id="UP000644140">
    <property type="component" value="Chromosome"/>
</dbReference>
<dbReference type="PANTHER" id="PTHR12338">
    <property type="entry name" value="AUTOTRANSPORTER"/>
    <property type="match status" value="1"/>
</dbReference>
<dbReference type="InterPro" id="IPR011493">
    <property type="entry name" value="GLUG"/>
</dbReference>
<keyword evidence="2" id="KW-0964">Secreted</keyword>
<gene>
    <name evidence="4" type="ORF">I9054_014355</name>
</gene>
<dbReference type="Pfam" id="PF18676">
    <property type="entry name" value="MBG_2"/>
    <property type="match status" value="16"/>
</dbReference>
<dbReference type="Pfam" id="PF13018">
    <property type="entry name" value="ESPR"/>
    <property type="match status" value="1"/>
</dbReference>
<dbReference type="InterPro" id="IPR008638">
    <property type="entry name" value="FhaB/CdiA-like_TPS"/>
</dbReference>
<name>A0A8I1AA44_ACIBZ</name>
<dbReference type="SUPFAM" id="SSF51126">
    <property type="entry name" value="Pectin lyase-like"/>
    <property type="match status" value="1"/>
</dbReference>
<dbReference type="RefSeq" id="WP_198114473.1">
    <property type="nucleotide sequence ID" value="NZ_CP066121.1"/>
</dbReference>
<evidence type="ECO:0000313" key="4">
    <source>
        <dbReference type="EMBL" id="UUN96553.1"/>
    </source>
</evidence>
<evidence type="ECO:0000256" key="1">
    <source>
        <dbReference type="ARBA" id="ARBA00004613"/>
    </source>
</evidence>
<dbReference type="InterPro" id="IPR050909">
    <property type="entry name" value="Bact_Autotransporter_VF"/>
</dbReference>
<sequence length="2541" mass="259191">MNKIYKVIWNAQLGCWQAVSELAKNHRPSQSTVTDQNKTMGIVEKVSALILFGLALLPLSVQAAISNIELPTGAQINSGSATISQNGHTLNINQSSQTLSTNWNSFNIGQDATVNFNQNNASSVAINHVLDSNASQIMGRLNANGQVFLLNPNGVVFSKTAQVNVGGLVASTLALTDHDIQNGQFTLKGDANSHASIENYGTIQTLKGGTVALIAPNVKNTGSITTPNGTTHLTSASQVTLALQDGSLTQYQVEQGVLKGLVDNGGAILADNGAVYLTAKAKDSLSKAVVNHSGIIEANRLSQNAKGEIILLGDMQTGTTTLSGVLKAEGKNGQDGGFIETSAADVKIDQTTAVSTRSDSGKTGTWLIDPTDFSINSGNASASSSGIGATTLASSLATSNVILLTSTTGNQKGDINVNADVTWGSATSLTLNAQNNININANITATNNSGKLNLIYGQNTANTSANYYINNGAKINLKAGQNFSTQKGTAATINYQVITALGAQGSTTSQDLQGINGNLSGNYVLGADIDASSTELWNGYTGFDPIGFYNANLSPMDLSQQAFRGRFDGLGHAINGLSIESMYQGIGLFAITHQDALIQNVGLTNIGISGYGKTGGLVGLNLGTINNAYVNTGLVTGNTEQYGGLVGWNFNYGNILNSYANVTVKGKYSNNNYIGGLVGYSDGLISSSFATGPVTGNNYVGGLVGGTSGPVNNSYATGTVIGNQYVGGLVGFNGGNVDKTYSSGNVIGNQYVGGLVGGGNGITTNSFWNTSTSGRTSSAGGVGKTTTELQQISTFANWDVDDAGGTGKIWRIYEGRSAPLLRHFLKPLVTEVVANFANKTYDGVIASGTLASGLNYKTTGKNAGVYSLNDGSILISGVPTGANTTQFGNDVIYKDNGGSGTLTIATKSLNIGGLSAVNKVYNASKSASLTGNASIVGGISGDSISLSGTGIGLFSDKNVGNDKNVTVSGFTLSGTDALNYTLLQPTNLKANITPAVLTINGISIADKTYDGLSNATINGTASINPIAGDFVGLSGSGIGTFTDKNAGIRSVIVTGYNLTGLDAANYIFSQPIGLSATIHKAQAIVKANSLNTTYNGKNQTASGFSATGLVNGEDSSVLTGVTASVTAKDAGSYANKANGVDKNYDLTFVDGALDIVKAKATVTANSLNTTYNGQNQTAAGFSATGLVNGEDSSVLSGVTASITAKDAGSYTNKANGVDKNYDLTFVDGALDIAKAKATVTANSLNTTYNGKNQTASGFSVTGLVNGEDSSVLTGVTASVTAKDAGSYTNKANGVDKNYDLTFVDGALDIAKAKATVTANSVSTVYNGQNQTATGFSATGLVNGEDSSVLTGVTASVTAKDAGSYTNKASGVDKNYDLSFVDGALDIAKAKATVTANSLNTTYNGKDQTASGFSATGLVNSEDSSVLTGVTASVTAKDAGSYSNKVNGVDKNYDLTFVDGALNIAKAKATVTANSLNTTYNGKNQTASGFSATGLVNGEDSSVLTGVTASVTVKDAGSYTNKANGVDKNYDLTFVDGALNIAKAKATVTANSLNTTYNGKNQTASGFSATGLVNGETESVLSGVTASVTAKDAGSYTNKANGVDKNYDLTFVDGALDIAKAKATVTANSVSTVYNGQNQTASGFSATGLVNDETESVLSGVTASITAKDAGSYTNKANGVDKNYDLTFVDGALDIAKAKATVTANSVSTVYNGKNQTVSGFSATGLVNGETESVLSGVTASVTAKDAGSYANKANGVDKNYDLTFVDGALDIAKAKATVKANSLNTTYNGKNQTASGFSATGLVNGEDSSVLTGVTASITAKDAGSYTNKANGVDKNYDLTFVDGALDIAKAKATVTANSVSSVYNGQNQTATGFSATGLVNGEDSSVLTGVTASVTAKDAGSYSNKANGVDKNYDLTFVDGALNIAKAKATVTANSLNTTYNGKNQTASGFSVTGLVNGEDSSVLTGVTASITAKDAGSYTNKANGVDKNYDLTFVDGALDIAKAKATVMANSLNTTYNGKNQTTSGFSATGLVNGEDSSVLTGVTASVTAKDAGSYSNKANGVDKNYDLSFVDGALDIAKAEATVTANSVSTVYNGQNQTVSGFSATGLVNGEDSSVLTGVTASVTAKDAGSYANKANGVDKNYDLTFVDGALDIAKAKATVTANSVSTVYNGQNQTASGFSATGLVNGETESVLTGVTASVTAKDAGSYANKANGVDKNYDLSFVDGALDIAKAKATVTADSLNTTYNGKNQTASGFSATGLVNGEDSSVLTGVTASVTAKDAGRYTNKANGVDKNYDLSFVDGALDIAKAKINQVTGITANNHVYDASTQATLNTAAAQFTGQIAGDELKVLLATGQFSDKNVGNAKQVSIQGISLSGADAHNYELVNNTAQTTADISQAKIQYITGIRANNRTYNGLTIADLDLSHAEFSGIYAGDNLNVATATGQFDNATTGQSKNVLITGLSLGGLDAQNYTLLDTTAKTTADIYMLTPTAYLQAIQFKRPHYLPETQNALNTVNLDVRQGGVNTTGIQILAGEH</sequence>
<keyword evidence="3" id="KW-0732">Signal</keyword>
<dbReference type="Pfam" id="PF18657">
    <property type="entry name" value="YDG"/>
    <property type="match status" value="4"/>
</dbReference>
<dbReference type="GO" id="GO:0005576">
    <property type="term" value="C:extracellular region"/>
    <property type="evidence" value="ECO:0007669"/>
    <property type="project" value="UniProtKB-SubCell"/>
</dbReference>
<dbReference type="PANTHER" id="PTHR12338:SF8">
    <property type="entry name" value="HEME_HEMOPEXIN-BINDING PROTEIN"/>
    <property type="match status" value="1"/>
</dbReference>
<dbReference type="InterPro" id="IPR024973">
    <property type="entry name" value="ESPR"/>
</dbReference>
<evidence type="ECO:0000313" key="5">
    <source>
        <dbReference type="Proteomes" id="UP000644140"/>
    </source>
</evidence>
<dbReference type="Gene3D" id="2.160.20.10">
    <property type="entry name" value="Single-stranded right-handed beta-helix, Pectin lyase-like"/>
    <property type="match status" value="1"/>
</dbReference>
<dbReference type="EMBL" id="CP092085">
    <property type="protein sequence ID" value="UUN96553.1"/>
    <property type="molecule type" value="Genomic_DNA"/>
</dbReference>
<dbReference type="Gene3D" id="2.160.20.110">
    <property type="match status" value="1"/>
</dbReference>
<evidence type="ECO:0000256" key="3">
    <source>
        <dbReference type="ARBA" id="ARBA00022729"/>
    </source>
</evidence>
<comment type="subcellular location">
    <subcellularLocation>
        <location evidence="1">Secreted</location>
    </subcellularLocation>
</comment>
<evidence type="ECO:0000256" key="2">
    <source>
        <dbReference type="ARBA" id="ARBA00022525"/>
    </source>
</evidence>
<dbReference type="InterPro" id="IPR011050">
    <property type="entry name" value="Pectin_lyase_fold/virulence"/>
</dbReference>
<dbReference type="InterPro" id="IPR012334">
    <property type="entry name" value="Pectin_lyas_fold"/>
</dbReference>
<accession>A0A8I1AA44</accession>
<dbReference type="SMART" id="SM00912">
    <property type="entry name" value="Haemagg_act"/>
    <property type="match status" value="1"/>
</dbReference>
<dbReference type="InterPro" id="IPR041286">
    <property type="entry name" value="MBG_2"/>
</dbReference>
<proteinExistence type="predicted"/>